<keyword evidence="7" id="KW-0963">Cytoplasm</keyword>
<evidence type="ECO:0000256" key="7">
    <source>
        <dbReference type="ARBA" id="ARBA00022490"/>
    </source>
</evidence>
<evidence type="ECO:0000256" key="11">
    <source>
        <dbReference type="ARBA" id="ARBA00023203"/>
    </source>
</evidence>
<comment type="subcellular location">
    <subcellularLocation>
        <location evidence="3">Cell membrane</location>
        <topology evidence="3">Peripheral membrane protein</topology>
        <orientation evidence="3">Cytoplasmic side</orientation>
    </subcellularLocation>
    <subcellularLocation>
        <location evidence="2">Cytoplasm</location>
        <location evidence="2">Cytoskeleton</location>
    </subcellularLocation>
    <subcellularLocation>
        <location evidence="1">Cytoplasmic vesicle membrane</location>
        <topology evidence="1">Peripheral membrane protein</topology>
        <orientation evidence="1">Cytoplasmic side</orientation>
    </subcellularLocation>
</comment>
<keyword evidence="10" id="KW-0472">Membrane</keyword>
<dbReference type="GO" id="GO:0008017">
    <property type="term" value="F:microtubule binding"/>
    <property type="evidence" value="ECO:0007669"/>
    <property type="project" value="TreeGrafter"/>
</dbReference>
<dbReference type="GO" id="GO:0015031">
    <property type="term" value="P:protein transport"/>
    <property type="evidence" value="ECO:0007669"/>
    <property type="project" value="UniProtKB-KW"/>
</dbReference>
<dbReference type="InterPro" id="IPR029901">
    <property type="entry name" value="Spire"/>
</dbReference>
<dbReference type="GO" id="GO:0005856">
    <property type="term" value="C:cytoskeleton"/>
    <property type="evidence" value="ECO:0007669"/>
    <property type="project" value="UniProtKB-SubCell"/>
</dbReference>
<comment type="similarity">
    <text evidence="4">Belongs to the spire family.</text>
</comment>
<dbReference type="EnsemblMetazoa" id="AMAM016367-RA">
    <property type="protein sequence ID" value="AMAM016367-PA"/>
    <property type="gene ID" value="AMAM016367"/>
</dbReference>
<evidence type="ECO:0000256" key="9">
    <source>
        <dbReference type="ARBA" id="ARBA00022927"/>
    </source>
</evidence>
<dbReference type="GO" id="GO:0036089">
    <property type="term" value="P:cleavage furrow formation"/>
    <property type="evidence" value="ECO:0007669"/>
    <property type="project" value="TreeGrafter"/>
</dbReference>
<evidence type="ECO:0000256" key="4">
    <source>
        <dbReference type="ARBA" id="ARBA00010956"/>
    </source>
</evidence>
<keyword evidence="13" id="KW-0968">Cytoplasmic vesicle</keyword>
<evidence type="ECO:0000256" key="3">
    <source>
        <dbReference type="ARBA" id="ARBA00004413"/>
    </source>
</evidence>
<evidence type="ECO:0000259" key="14">
    <source>
        <dbReference type="PROSITE" id="PS51377"/>
    </source>
</evidence>
<dbReference type="GO" id="GO:0051639">
    <property type="term" value="P:actin filament network formation"/>
    <property type="evidence" value="ECO:0007669"/>
    <property type="project" value="TreeGrafter"/>
</dbReference>
<dbReference type="GO" id="GO:0005938">
    <property type="term" value="C:cell cortex"/>
    <property type="evidence" value="ECO:0007669"/>
    <property type="project" value="TreeGrafter"/>
</dbReference>
<evidence type="ECO:0000256" key="13">
    <source>
        <dbReference type="ARBA" id="ARBA00023329"/>
    </source>
</evidence>
<dbReference type="PANTHER" id="PTHR21345:SF3">
    <property type="entry name" value="PROTEIN SPIRE"/>
    <property type="match status" value="1"/>
</dbReference>
<sequence length="206" mass="22566">MAKVRPLRSPERARRVIWVTLTKPEEDNVCVVVCGMASETENSIPACPPLPETAGERTVYRKLSKGREVNGDGCEHTAGDKRLQCRTETGPVEGAPESLKYGKYNVTGPTGPMANGECNGVGKKVAVAVASPVSVTLEEILKTFNAPISEDQAWALIYQASRMYKARLEEPGSRLRDLRLPLHPHQLHVQKDGSCIVTARTEFPED</sequence>
<evidence type="ECO:0000313" key="16">
    <source>
        <dbReference type="Proteomes" id="UP000075901"/>
    </source>
</evidence>
<dbReference type="GO" id="GO:0005886">
    <property type="term" value="C:plasma membrane"/>
    <property type="evidence" value="ECO:0007669"/>
    <property type="project" value="UniProtKB-SubCell"/>
</dbReference>
<keyword evidence="11" id="KW-0009">Actin-binding</keyword>
<keyword evidence="6" id="KW-1003">Cell membrane</keyword>
<dbReference type="GO" id="GO:0040038">
    <property type="term" value="P:polar body extrusion after meiotic divisions"/>
    <property type="evidence" value="ECO:0007669"/>
    <property type="project" value="TreeGrafter"/>
</dbReference>
<evidence type="ECO:0000256" key="8">
    <source>
        <dbReference type="ARBA" id="ARBA00022737"/>
    </source>
</evidence>
<evidence type="ECO:0000256" key="12">
    <source>
        <dbReference type="ARBA" id="ARBA00023212"/>
    </source>
</evidence>
<dbReference type="PANTHER" id="PTHR21345">
    <property type="entry name" value="SPIRE"/>
    <property type="match status" value="1"/>
</dbReference>
<evidence type="ECO:0000256" key="2">
    <source>
        <dbReference type="ARBA" id="ARBA00004245"/>
    </source>
</evidence>
<dbReference type="PROSITE" id="PS51377">
    <property type="entry name" value="KIND"/>
    <property type="match status" value="1"/>
</dbReference>
<dbReference type="GO" id="GO:0003779">
    <property type="term" value="F:actin binding"/>
    <property type="evidence" value="ECO:0007669"/>
    <property type="project" value="UniProtKB-KW"/>
</dbReference>
<evidence type="ECO:0000256" key="5">
    <source>
        <dbReference type="ARBA" id="ARBA00022448"/>
    </source>
</evidence>
<dbReference type="Gene3D" id="1.10.510.10">
    <property type="entry name" value="Transferase(Phosphotransferase) domain 1"/>
    <property type="match status" value="1"/>
</dbReference>
<dbReference type="GO" id="GO:0030041">
    <property type="term" value="P:actin filament polymerization"/>
    <property type="evidence" value="ECO:0007669"/>
    <property type="project" value="TreeGrafter"/>
</dbReference>
<keyword evidence="5" id="KW-0813">Transport</keyword>
<reference evidence="16" key="1">
    <citation type="submission" date="2013-09" db="EMBL/GenBank/DDBJ databases">
        <title>The Genome Sequence of Anopheles maculatus species B.</title>
        <authorList>
            <consortium name="The Broad Institute Genomics Platform"/>
            <person name="Neafsey D.E."/>
            <person name="Besansky N."/>
            <person name="Howell P."/>
            <person name="Walton C."/>
            <person name="Young S.K."/>
            <person name="Zeng Q."/>
            <person name="Gargeya S."/>
            <person name="Fitzgerald M."/>
            <person name="Haas B."/>
            <person name="Abouelleil A."/>
            <person name="Allen A.W."/>
            <person name="Alvarado L."/>
            <person name="Arachchi H.M."/>
            <person name="Berlin A.M."/>
            <person name="Chapman S.B."/>
            <person name="Gainer-Dewar J."/>
            <person name="Goldberg J."/>
            <person name="Griggs A."/>
            <person name="Gujja S."/>
            <person name="Hansen M."/>
            <person name="Howarth C."/>
            <person name="Imamovic A."/>
            <person name="Ireland A."/>
            <person name="Larimer J."/>
            <person name="McCowan C."/>
            <person name="Murphy C."/>
            <person name="Pearson M."/>
            <person name="Poon T.W."/>
            <person name="Priest M."/>
            <person name="Roberts A."/>
            <person name="Saif S."/>
            <person name="Shea T."/>
            <person name="Sisk P."/>
            <person name="Sykes S."/>
            <person name="Wortman J."/>
            <person name="Nusbaum C."/>
            <person name="Birren B."/>
        </authorList>
    </citation>
    <scope>NUCLEOTIDE SEQUENCE [LARGE SCALE GENOMIC DNA]</scope>
    <source>
        <strain evidence="16">maculatus3</strain>
    </source>
</reference>
<evidence type="ECO:0000256" key="6">
    <source>
        <dbReference type="ARBA" id="ARBA00022475"/>
    </source>
</evidence>
<proteinExistence type="inferred from homology"/>
<keyword evidence="16" id="KW-1185">Reference proteome</keyword>
<dbReference type="GO" id="GO:0045010">
    <property type="term" value="P:actin nucleation"/>
    <property type="evidence" value="ECO:0007669"/>
    <property type="project" value="InterPro"/>
</dbReference>
<protein>
    <submittedName>
        <fullName evidence="15">KIND domain-containing protein</fullName>
    </submittedName>
</protein>
<dbReference type="AlphaFoldDB" id="A0A182SZ55"/>
<keyword evidence="8" id="KW-0677">Repeat</keyword>
<dbReference type="Pfam" id="PF16474">
    <property type="entry name" value="KIND"/>
    <property type="match status" value="1"/>
</dbReference>
<evidence type="ECO:0000256" key="10">
    <source>
        <dbReference type="ARBA" id="ARBA00023136"/>
    </source>
</evidence>
<feature type="domain" description="KIND" evidence="14">
    <location>
        <begin position="135"/>
        <end position="206"/>
    </location>
</feature>
<dbReference type="GO" id="GO:0030659">
    <property type="term" value="C:cytoplasmic vesicle membrane"/>
    <property type="evidence" value="ECO:0007669"/>
    <property type="project" value="UniProtKB-SubCell"/>
</dbReference>
<name>A0A182SZ55_9DIPT</name>
<accession>A0A182SZ55</accession>
<reference evidence="15" key="2">
    <citation type="submission" date="2020-05" db="UniProtKB">
        <authorList>
            <consortium name="EnsemblMetazoa"/>
        </authorList>
    </citation>
    <scope>IDENTIFICATION</scope>
    <source>
        <strain evidence="15">maculatus3</strain>
    </source>
</reference>
<evidence type="ECO:0000313" key="15">
    <source>
        <dbReference type="EnsemblMetazoa" id="AMAM016367-PA"/>
    </source>
</evidence>
<organism evidence="15 16">
    <name type="scientific">Anopheles maculatus</name>
    <dbReference type="NCBI Taxonomy" id="74869"/>
    <lineage>
        <taxon>Eukaryota</taxon>
        <taxon>Metazoa</taxon>
        <taxon>Ecdysozoa</taxon>
        <taxon>Arthropoda</taxon>
        <taxon>Hexapoda</taxon>
        <taxon>Insecta</taxon>
        <taxon>Pterygota</taxon>
        <taxon>Neoptera</taxon>
        <taxon>Endopterygota</taxon>
        <taxon>Diptera</taxon>
        <taxon>Nematocera</taxon>
        <taxon>Culicoidea</taxon>
        <taxon>Culicidae</taxon>
        <taxon>Anophelinae</taxon>
        <taxon>Anopheles</taxon>
        <taxon>Anopheles maculatus group</taxon>
    </lineage>
</organism>
<dbReference type="GO" id="GO:0051295">
    <property type="term" value="P:establishment of meiotic spindle localization"/>
    <property type="evidence" value="ECO:0007669"/>
    <property type="project" value="TreeGrafter"/>
</dbReference>
<dbReference type="InterPro" id="IPR011019">
    <property type="entry name" value="KIND_dom"/>
</dbReference>
<keyword evidence="9" id="KW-0653">Protein transport</keyword>
<keyword evidence="12" id="KW-0206">Cytoskeleton</keyword>
<dbReference type="Proteomes" id="UP000075901">
    <property type="component" value="Unassembled WGS sequence"/>
</dbReference>
<evidence type="ECO:0000256" key="1">
    <source>
        <dbReference type="ARBA" id="ARBA00004180"/>
    </source>
</evidence>
<dbReference type="VEuPathDB" id="VectorBase:AMAM016367"/>
<dbReference type="GO" id="GO:0048193">
    <property type="term" value="P:Golgi vesicle transport"/>
    <property type="evidence" value="ECO:0007669"/>
    <property type="project" value="TreeGrafter"/>
</dbReference>